<comment type="caution">
    <text evidence="1">The sequence shown here is derived from an EMBL/GenBank/DDBJ whole genome shotgun (WGS) entry which is preliminary data.</text>
</comment>
<accession>A0ACB8SJF8</accession>
<name>A0ACB8SJF8_9AGAM</name>
<protein>
    <submittedName>
        <fullName evidence="1">Alcohol dehydrogenase</fullName>
    </submittedName>
</protein>
<gene>
    <name evidence="1" type="ORF">BV25DRAFT_1995886</name>
</gene>
<sequence>MSPTRNARHIFNEIPKAGLIEPGKHTVYDASQTIDLDNVPLNGGFLVKTLALSLDPYMRGRMRDPSVKSYSPAYPLGQPITGYGIGKIVRSEHDTFKTGDYIYGVGMPHEEYWVRADTTLLSVVKNELNLPWSTYLGVLGMPGMTAYVGWKEYSNAKPGETVFVTTAAGAVGSLVVQLAKLQGLKVIASSGSNDKVAFTRELGADVAFNYKTESTKEVLEREGPIDIYWDNVGGEVLDLALEYSNVHARFIECGMASAYNPSGEPYRLKNFTHFIAKRITLHGLLVIDFFATHKDAFYADFSKLVKEGTLKYKEDVTRGLETAPQALRSLSDGSNTGKRVVVLADD</sequence>
<evidence type="ECO:0000313" key="2">
    <source>
        <dbReference type="Proteomes" id="UP000814140"/>
    </source>
</evidence>
<dbReference type="Proteomes" id="UP000814140">
    <property type="component" value="Unassembled WGS sequence"/>
</dbReference>
<reference evidence="1" key="2">
    <citation type="journal article" date="2022" name="New Phytol.">
        <title>Evolutionary transition to the ectomycorrhizal habit in the genomes of a hyperdiverse lineage of mushroom-forming fungi.</title>
        <authorList>
            <person name="Looney B."/>
            <person name="Miyauchi S."/>
            <person name="Morin E."/>
            <person name="Drula E."/>
            <person name="Courty P.E."/>
            <person name="Kohler A."/>
            <person name="Kuo A."/>
            <person name="LaButti K."/>
            <person name="Pangilinan J."/>
            <person name="Lipzen A."/>
            <person name="Riley R."/>
            <person name="Andreopoulos W."/>
            <person name="He G."/>
            <person name="Johnson J."/>
            <person name="Nolan M."/>
            <person name="Tritt A."/>
            <person name="Barry K.W."/>
            <person name="Grigoriev I.V."/>
            <person name="Nagy L.G."/>
            <person name="Hibbett D."/>
            <person name="Henrissat B."/>
            <person name="Matheny P.B."/>
            <person name="Labbe J."/>
            <person name="Martin F.M."/>
        </authorList>
    </citation>
    <scope>NUCLEOTIDE SEQUENCE</scope>
    <source>
        <strain evidence="1">HHB10654</strain>
    </source>
</reference>
<dbReference type="EMBL" id="MU277273">
    <property type="protein sequence ID" value="KAI0056021.1"/>
    <property type="molecule type" value="Genomic_DNA"/>
</dbReference>
<proteinExistence type="predicted"/>
<keyword evidence="2" id="KW-1185">Reference proteome</keyword>
<evidence type="ECO:0000313" key="1">
    <source>
        <dbReference type="EMBL" id="KAI0056021.1"/>
    </source>
</evidence>
<reference evidence="1" key="1">
    <citation type="submission" date="2021-03" db="EMBL/GenBank/DDBJ databases">
        <authorList>
            <consortium name="DOE Joint Genome Institute"/>
            <person name="Ahrendt S."/>
            <person name="Looney B.P."/>
            <person name="Miyauchi S."/>
            <person name="Morin E."/>
            <person name="Drula E."/>
            <person name="Courty P.E."/>
            <person name="Chicoki N."/>
            <person name="Fauchery L."/>
            <person name="Kohler A."/>
            <person name="Kuo A."/>
            <person name="Labutti K."/>
            <person name="Pangilinan J."/>
            <person name="Lipzen A."/>
            <person name="Riley R."/>
            <person name="Andreopoulos W."/>
            <person name="He G."/>
            <person name="Johnson J."/>
            <person name="Barry K.W."/>
            <person name="Grigoriev I.V."/>
            <person name="Nagy L."/>
            <person name="Hibbett D."/>
            <person name="Henrissat B."/>
            <person name="Matheny P.B."/>
            <person name="Labbe J."/>
            <person name="Martin F."/>
        </authorList>
    </citation>
    <scope>NUCLEOTIDE SEQUENCE</scope>
    <source>
        <strain evidence="1">HHB10654</strain>
    </source>
</reference>
<organism evidence="1 2">
    <name type="scientific">Artomyces pyxidatus</name>
    <dbReference type="NCBI Taxonomy" id="48021"/>
    <lineage>
        <taxon>Eukaryota</taxon>
        <taxon>Fungi</taxon>
        <taxon>Dikarya</taxon>
        <taxon>Basidiomycota</taxon>
        <taxon>Agaricomycotina</taxon>
        <taxon>Agaricomycetes</taxon>
        <taxon>Russulales</taxon>
        <taxon>Auriscalpiaceae</taxon>
        <taxon>Artomyces</taxon>
    </lineage>
</organism>